<dbReference type="RefSeq" id="WP_003328881.1">
    <property type="nucleotide sequence ID" value="NC_014639.1"/>
</dbReference>
<dbReference type="Pfam" id="PF14035">
    <property type="entry name" value="YlzJ"/>
    <property type="match status" value="1"/>
</dbReference>
<sequence length="77" mass="8503">MILYTVMPQEIVYADQNQQAGAHEQVEYAGVPILVEMKGQEAEVVQILSTNPMHFLNQDIAPGQKLKLNLNGNPPVS</sequence>
<dbReference type="EMBL" id="CP002207">
    <property type="protein sequence ID" value="ADP32195.1"/>
    <property type="molecule type" value="Genomic_DNA"/>
</dbReference>
<keyword evidence="2" id="KW-1185">Reference proteome</keyword>
<reference evidence="1 2" key="1">
    <citation type="journal article" date="2011" name="Front. Microbiol.">
        <title>Genomic signatures of strain selection and enhancement in Bacillus atrophaeus var. globigii, a historical biowarfare simulant.</title>
        <authorList>
            <person name="Gibbons H.S."/>
            <person name="Broomall S.M."/>
            <person name="McNew L.A."/>
            <person name="Daligault H."/>
            <person name="Chapman C."/>
            <person name="Bruce D."/>
            <person name="Karavis M."/>
            <person name="Krepps M."/>
            <person name="McGregor P.A."/>
            <person name="Hong C."/>
            <person name="Park K.H."/>
            <person name="Akmal A."/>
            <person name="Feldman A."/>
            <person name="Lin J.S."/>
            <person name="Chang W.E."/>
            <person name="Higgs B.W."/>
            <person name="Demirev P."/>
            <person name="Lindquist J."/>
            <person name="Liem A."/>
            <person name="Fochler E."/>
            <person name="Read T.D."/>
            <person name="Tapia R."/>
            <person name="Johnson S."/>
            <person name="Bishop-Lilly K.A."/>
            <person name="Detter C."/>
            <person name="Han C."/>
            <person name="Sozhamannan S."/>
            <person name="Rosenzweig C.N."/>
            <person name="Skowronski E.W."/>
        </authorList>
    </citation>
    <scope>NUCLEOTIDE SEQUENCE [LARGE SCALE GENOMIC DNA]</scope>
    <source>
        <strain evidence="1 2">1942</strain>
    </source>
</reference>
<name>A0ABM5LWG8_BACA1</name>
<dbReference type="GeneID" id="92916919"/>
<organism evidence="1 2">
    <name type="scientific">Bacillus atrophaeus (strain 1942)</name>
    <dbReference type="NCBI Taxonomy" id="720555"/>
    <lineage>
        <taxon>Bacteria</taxon>
        <taxon>Bacillati</taxon>
        <taxon>Bacillota</taxon>
        <taxon>Bacilli</taxon>
        <taxon>Bacillales</taxon>
        <taxon>Bacillaceae</taxon>
        <taxon>Bacillus</taxon>
    </lineage>
</organism>
<dbReference type="Proteomes" id="UP000006867">
    <property type="component" value="Chromosome"/>
</dbReference>
<dbReference type="InterPro" id="IPR025619">
    <property type="entry name" value="YlzJ"/>
</dbReference>
<evidence type="ECO:0000313" key="1">
    <source>
        <dbReference type="EMBL" id="ADP32195.1"/>
    </source>
</evidence>
<gene>
    <name evidence="1" type="ordered locus">BATR1942_06205</name>
</gene>
<accession>A0ABM5LWG8</accession>
<evidence type="ECO:0000313" key="2">
    <source>
        <dbReference type="Proteomes" id="UP000006867"/>
    </source>
</evidence>
<evidence type="ECO:0008006" key="3">
    <source>
        <dbReference type="Google" id="ProtNLM"/>
    </source>
</evidence>
<proteinExistence type="predicted"/>
<protein>
    <recommendedName>
        <fullName evidence="3">TepA modulator TepJ</fullName>
    </recommendedName>
</protein>